<reference evidence="3 4" key="1">
    <citation type="submission" date="2013-04" db="EMBL/GenBank/DDBJ databases">
        <title>The Genome Sequence of Treponema maltophilum ATCC 51939.</title>
        <authorList>
            <consortium name="The Broad Institute Genomics Platform"/>
            <person name="Earl A."/>
            <person name="Ward D."/>
            <person name="Feldgarden M."/>
            <person name="Gevers D."/>
            <person name="Leonetti C."/>
            <person name="Blanton J.M."/>
            <person name="Dewhirst F.E."/>
            <person name="Izard J."/>
            <person name="Walker B."/>
            <person name="Young S."/>
            <person name="Zeng Q."/>
            <person name="Gargeya S."/>
            <person name="Fitzgerald M."/>
            <person name="Haas B."/>
            <person name="Abouelleil A."/>
            <person name="Allen A.W."/>
            <person name="Alvarado L."/>
            <person name="Arachchi H.M."/>
            <person name="Berlin A.M."/>
            <person name="Chapman S.B."/>
            <person name="Gainer-Dewar J."/>
            <person name="Goldberg J."/>
            <person name="Griggs A."/>
            <person name="Gujja S."/>
            <person name="Hansen M."/>
            <person name="Howarth C."/>
            <person name="Imamovic A."/>
            <person name="Ireland A."/>
            <person name="Larimer J."/>
            <person name="McCowan C."/>
            <person name="Murphy C."/>
            <person name="Pearson M."/>
            <person name="Poon T.W."/>
            <person name="Priest M."/>
            <person name="Roberts A."/>
            <person name="Saif S."/>
            <person name="Shea T."/>
            <person name="Sisk P."/>
            <person name="Sykes S."/>
            <person name="Wortman J."/>
            <person name="Nusbaum C."/>
            <person name="Birren B."/>
        </authorList>
    </citation>
    <scope>NUCLEOTIDE SEQUENCE [LARGE SCALE GENOMIC DNA]</scope>
    <source>
        <strain evidence="3 4">ATCC 51939</strain>
    </source>
</reference>
<evidence type="ECO:0000313" key="3">
    <source>
        <dbReference type="EMBL" id="EPF30473.1"/>
    </source>
</evidence>
<organism evidence="3 4">
    <name type="scientific">Treponema maltophilum ATCC 51939</name>
    <dbReference type="NCBI Taxonomy" id="1125699"/>
    <lineage>
        <taxon>Bacteria</taxon>
        <taxon>Pseudomonadati</taxon>
        <taxon>Spirochaetota</taxon>
        <taxon>Spirochaetia</taxon>
        <taxon>Spirochaetales</taxon>
        <taxon>Treponemataceae</taxon>
        <taxon>Treponema</taxon>
    </lineage>
</organism>
<dbReference type="Gene3D" id="2.60.40.10">
    <property type="entry name" value="Immunoglobulins"/>
    <property type="match status" value="3"/>
</dbReference>
<dbReference type="HOGENOM" id="CLU_315904_0_0_12"/>
<dbReference type="Proteomes" id="UP000014541">
    <property type="component" value="Unassembled WGS sequence"/>
</dbReference>
<proteinExistence type="predicted"/>
<dbReference type="OrthoDB" id="340531at2"/>
<dbReference type="eggNOG" id="COG4254">
    <property type="taxonomic scope" value="Bacteria"/>
</dbReference>
<dbReference type="Pfam" id="PF04773">
    <property type="entry name" value="FecR"/>
    <property type="match status" value="1"/>
</dbReference>
<keyword evidence="1" id="KW-0812">Transmembrane</keyword>
<dbReference type="InterPro" id="IPR013783">
    <property type="entry name" value="Ig-like_fold"/>
</dbReference>
<evidence type="ECO:0000259" key="2">
    <source>
        <dbReference type="Pfam" id="PF04773"/>
    </source>
</evidence>
<keyword evidence="1" id="KW-0472">Membrane</keyword>
<evidence type="ECO:0000313" key="4">
    <source>
        <dbReference type="Proteomes" id="UP000014541"/>
    </source>
</evidence>
<accession>S3JWW9</accession>
<feature type="domain" description="FecR protein" evidence="2">
    <location>
        <begin position="90"/>
        <end position="188"/>
    </location>
</feature>
<keyword evidence="4" id="KW-1185">Reference proteome</keyword>
<gene>
    <name evidence="3" type="ORF">HMPREF9194_00790</name>
</gene>
<feature type="transmembrane region" description="Helical" evidence="1">
    <location>
        <begin position="20"/>
        <end position="41"/>
    </location>
</feature>
<dbReference type="AlphaFoldDB" id="S3JWW9"/>
<dbReference type="RefSeq" id="WP_016525084.1">
    <property type="nucleotide sequence ID" value="NZ_KE332518.1"/>
</dbReference>
<protein>
    <recommendedName>
        <fullName evidence="2">FecR protein domain-containing protein</fullName>
    </recommendedName>
</protein>
<dbReference type="InterPro" id="IPR006860">
    <property type="entry name" value="FecR"/>
</dbReference>
<keyword evidence="1" id="KW-1133">Transmembrane helix</keyword>
<evidence type="ECO:0000256" key="1">
    <source>
        <dbReference type="SAM" id="Phobius"/>
    </source>
</evidence>
<dbReference type="PATRIC" id="fig|1125699.3.peg.803"/>
<dbReference type="EMBL" id="ATFF01000006">
    <property type="protein sequence ID" value="EPF30473.1"/>
    <property type="molecule type" value="Genomic_DNA"/>
</dbReference>
<comment type="caution">
    <text evidence="3">The sequence shown here is derived from an EMBL/GenBank/DDBJ whole genome shotgun (WGS) entry which is preliminary data.</text>
</comment>
<name>S3JWW9_TREMA</name>
<sequence>MKTKKSTKYNPDSPSAVSILQDIAVVVFSLAAVAFTARLFYRDVNKTLERSDKVQIATVSYKYKSVQRKFLDRSVWDRPVQYSPVYNGDIIRTAPLSEATINFPDQNVISVGANTMIQIFKQAQKDETAIQVDEGRISVQTAGAAMAVRSDNASVNVEKDSVLHMQKLEADREADSSGGVLRLSVEKGRAALSKTDGGFAEADSAAQAQGEILTEGTVVNAGGFGYEPGRADAAGTENRPFVSVISPAPEMKILNKNAAGKAAAVPFKWYSSFDDGSELIFETSRSRDFTQNVRRVSVTGLKELTLDEQPGTVYWRLYAAEKGPEDASSDSGKFTVLAAPPPVILEPASDRRYVYKEALPAVRFLWKGNEVCSSYVLEASSDPDMKNPAVTKQVNGESVSFVLPRDGTWYWRLTPIYAAEDETSRKPTPASVFYIEKQKTFAPIEQLAPGKIADTAEGKSVTFSWKSVSEVKKYLVRVAKTEAMNNPVLERSSDINYYELKNAAKALPNGTYYWTVEGLDKNGERLTASAASSFKTRDSEVILRSLFPPDNYVLADTLCLDTRFTWKTNLQGEQRFQVSATPDFSSPLLDIKAQGSGIDGLMLERGDCYWRVAIKSEDETFHTPAKKLNVAPALPRPELIGIGDSVVVRPDAKTTFAWTAVPLADYYQVKITEPGLDSQPLYENLYITGTEVKMALQSIREGRYVIHVQAFAAATVTSSRRHSFAADKTFDLKHLRPVELVSPVRGARISGVDAALKPGTLEWNSVEKPVKSRLVLEKVGKAGSIISVSNPDYTVDLPPLEAGTYRWRVSAATEDGLDISSVRDGTFTVLPIPPLEKLAVSSPEENETFSVNFFKTNRSIVFRWKKNADATHYSIKLYNAKNQKIFEREIEANEASAAGTAGECAFTFTELAKLSRGTFSADIRAQRRLKNGLLFQDGNASVRHFVIDLPQTKKVETDDTGVLYGR</sequence>
<dbReference type="STRING" id="1125699.HMPREF9194_00790"/>